<evidence type="ECO:0000256" key="1">
    <source>
        <dbReference type="ARBA" id="ARBA00009176"/>
    </source>
</evidence>
<dbReference type="SUPFAM" id="SSF53590">
    <property type="entry name" value="Nucleoside hydrolase"/>
    <property type="match status" value="1"/>
</dbReference>
<feature type="signal peptide" evidence="4">
    <location>
        <begin position="1"/>
        <end position="20"/>
    </location>
</feature>
<sequence length="380" mass="41338">MFLRQSGLLLAAGILALAGADQSGRSGVSKPKVILDNDWTTVEFLPFLQALKAGWDVLGLIGDTGNTWALQSSLHALATLEIGNLSCIPVYKGADYPIINTQELAQIWGLLHGRLPFEGAFGAENATAEQAGGDPKGGNPERISRAAFYEGFPNTTHVRDVSAAEFLVQTVRRYPGEVTIFSAGTLTNIALAHRIDPTFAKNTKGLVLMGGYIDVNLLQVTGTVRQADYHSDINLKLDPEGSKMALTAPFPSITLVGNAANQFAPSDEFLNEVYQVKNPYTHLMHKYFKRGQPLWDGTAAAVMVDPGIVTQSTDFYVDVDTSYASPTYGNIHAYQEALKPQAQNLRKVRMVVSLDEERLRKQVKQALQSPPSCADLTNRT</sequence>
<comment type="similarity">
    <text evidence="1">Belongs to the IUNH family.</text>
</comment>
<dbReference type="PANTHER" id="PTHR12304">
    <property type="entry name" value="INOSINE-URIDINE PREFERRING NUCLEOSIDE HYDROLASE"/>
    <property type="match status" value="1"/>
</dbReference>
<dbReference type="Gene3D" id="3.90.245.10">
    <property type="entry name" value="Ribonucleoside hydrolase-like"/>
    <property type="match status" value="1"/>
</dbReference>
<keyword evidence="4" id="KW-0732">Signal</keyword>
<keyword evidence="7" id="KW-1185">Reference proteome</keyword>
<dbReference type="PANTHER" id="PTHR12304:SF25">
    <property type="entry name" value="INOSINE_URIDINE-PREFERRING NUCLEOSIDE HYDROLASE DOMAIN-CONTAINING PROTEIN"/>
    <property type="match status" value="1"/>
</dbReference>
<protein>
    <recommendedName>
        <fullName evidence="5">Inosine/uridine-preferring nucleoside hydrolase domain-containing protein</fullName>
    </recommendedName>
</protein>
<name>A0A0F7ZM02_9HYPO</name>
<dbReference type="EMBL" id="KQ030568">
    <property type="protein sequence ID" value="KJZ71610.1"/>
    <property type="molecule type" value="Genomic_DNA"/>
</dbReference>
<keyword evidence="3" id="KW-0326">Glycosidase</keyword>
<dbReference type="GO" id="GO:0005829">
    <property type="term" value="C:cytosol"/>
    <property type="evidence" value="ECO:0007669"/>
    <property type="project" value="TreeGrafter"/>
</dbReference>
<feature type="chain" id="PRO_5002526069" description="Inosine/uridine-preferring nucleoside hydrolase domain-containing protein" evidence="4">
    <location>
        <begin position="21"/>
        <end position="380"/>
    </location>
</feature>
<evidence type="ECO:0000313" key="7">
    <source>
        <dbReference type="Proteomes" id="UP000054481"/>
    </source>
</evidence>
<evidence type="ECO:0000256" key="3">
    <source>
        <dbReference type="ARBA" id="ARBA00023295"/>
    </source>
</evidence>
<proteinExistence type="inferred from homology"/>
<dbReference type="GO" id="GO:0008477">
    <property type="term" value="F:purine nucleosidase activity"/>
    <property type="evidence" value="ECO:0007669"/>
    <property type="project" value="TreeGrafter"/>
</dbReference>
<dbReference type="Pfam" id="PF01156">
    <property type="entry name" value="IU_nuc_hydro"/>
    <property type="match status" value="1"/>
</dbReference>
<dbReference type="InterPro" id="IPR036452">
    <property type="entry name" value="Ribo_hydro-like"/>
</dbReference>
<organism evidence="6 7">
    <name type="scientific">Hirsutella minnesotensis 3608</name>
    <dbReference type="NCBI Taxonomy" id="1043627"/>
    <lineage>
        <taxon>Eukaryota</taxon>
        <taxon>Fungi</taxon>
        <taxon>Dikarya</taxon>
        <taxon>Ascomycota</taxon>
        <taxon>Pezizomycotina</taxon>
        <taxon>Sordariomycetes</taxon>
        <taxon>Hypocreomycetidae</taxon>
        <taxon>Hypocreales</taxon>
        <taxon>Ophiocordycipitaceae</taxon>
        <taxon>Hirsutella</taxon>
    </lineage>
</organism>
<dbReference type="OrthoDB" id="432381at2759"/>
<evidence type="ECO:0000256" key="2">
    <source>
        <dbReference type="ARBA" id="ARBA00022801"/>
    </source>
</evidence>
<dbReference type="InterPro" id="IPR023186">
    <property type="entry name" value="IUNH"/>
</dbReference>
<gene>
    <name evidence="6" type="ORF">HIM_09004</name>
</gene>
<dbReference type="Proteomes" id="UP000054481">
    <property type="component" value="Unassembled WGS sequence"/>
</dbReference>
<keyword evidence="2" id="KW-0378">Hydrolase</keyword>
<dbReference type="AlphaFoldDB" id="A0A0F7ZM02"/>
<evidence type="ECO:0000313" key="6">
    <source>
        <dbReference type="EMBL" id="KJZ71610.1"/>
    </source>
</evidence>
<dbReference type="InterPro" id="IPR001910">
    <property type="entry name" value="Inosine/uridine_hydrolase_dom"/>
</dbReference>
<evidence type="ECO:0000259" key="5">
    <source>
        <dbReference type="Pfam" id="PF01156"/>
    </source>
</evidence>
<feature type="domain" description="Inosine/uridine-preferring nucleoside hydrolase" evidence="5">
    <location>
        <begin position="33"/>
        <end position="360"/>
    </location>
</feature>
<dbReference type="GO" id="GO:0006152">
    <property type="term" value="P:purine nucleoside catabolic process"/>
    <property type="evidence" value="ECO:0007669"/>
    <property type="project" value="TreeGrafter"/>
</dbReference>
<evidence type="ECO:0000256" key="4">
    <source>
        <dbReference type="SAM" id="SignalP"/>
    </source>
</evidence>
<accession>A0A0F7ZM02</accession>
<reference evidence="6 7" key="1">
    <citation type="journal article" date="2014" name="Genome Biol. Evol.">
        <title>Comparative genomics and transcriptomics analyses reveal divergent lifestyle features of nematode endoparasitic fungus Hirsutella minnesotensis.</title>
        <authorList>
            <person name="Lai Y."/>
            <person name="Liu K."/>
            <person name="Zhang X."/>
            <person name="Zhang X."/>
            <person name="Li K."/>
            <person name="Wang N."/>
            <person name="Shu C."/>
            <person name="Wu Y."/>
            <person name="Wang C."/>
            <person name="Bushley K.E."/>
            <person name="Xiang M."/>
            <person name="Liu X."/>
        </authorList>
    </citation>
    <scope>NUCLEOTIDE SEQUENCE [LARGE SCALE GENOMIC DNA]</scope>
    <source>
        <strain evidence="6 7">3608</strain>
    </source>
</reference>